<evidence type="ECO:0000259" key="12">
    <source>
        <dbReference type="PROSITE" id="PS50011"/>
    </source>
</evidence>
<dbReference type="Gene3D" id="3.30.200.20">
    <property type="entry name" value="Phosphorylase Kinase, domain 1"/>
    <property type="match status" value="1"/>
</dbReference>
<dbReference type="GO" id="GO:0005524">
    <property type="term" value="F:ATP binding"/>
    <property type="evidence" value="ECO:0007669"/>
    <property type="project" value="UniProtKB-UniRule"/>
</dbReference>
<accession>A0A2A2LHC6</accession>
<evidence type="ECO:0000256" key="9">
    <source>
        <dbReference type="PROSITE-ProRule" id="PRU10141"/>
    </source>
</evidence>
<dbReference type="SUPFAM" id="SSF56112">
    <property type="entry name" value="Protein kinase-like (PK-like)"/>
    <property type="match status" value="1"/>
</dbReference>
<dbReference type="PANTHER" id="PTHR11923">
    <property type="entry name" value="SCAVENGER RECEPTOR CLASS B TYPE-1 SR-B1"/>
    <property type="match status" value="1"/>
</dbReference>
<feature type="compositionally biased region" description="Polar residues" evidence="10">
    <location>
        <begin position="403"/>
        <end position="424"/>
    </location>
</feature>
<evidence type="ECO:0000256" key="6">
    <source>
        <dbReference type="ARBA" id="ARBA00022989"/>
    </source>
</evidence>
<dbReference type="InterPro" id="IPR008271">
    <property type="entry name" value="Ser/Thr_kinase_AS"/>
</dbReference>
<organism evidence="13 14">
    <name type="scientific">Diploscapter pachys</name>
    <dbReference type="NCBI Taxonomy" id="2018661"/>
    <lineage>
        <taxon>Eukaryota</taxon>
        <taxon>Metazoa</taxon>
        <taxon>Ecdysozoa</taxon>
        <taxon>Nematoda</taxon>
        <taxon>Chromadorea</taxon>
        <taxon>Rhabditida</taxon>
        <taxon>Rhabditina</taxon>
        <taxon>Rhabditomorpha</taxon>
        <taxon>Rhabditoidea</taxon>
        <taxon>Rhabditidae</taxon>
        <taxon>Diploscapter</taxon>
    </lineage>
</organism>
<comment type="caution">
    <text evidence="13">The sequence shown here is derived from an EMBL/GenBank/DDBJ whole genome shotgun (WGS) entry which is preliminary data.</text>
</comment>
<protein>
    <recommendedName>
        <fullName evidence="12">Protein kinase domain-containing protein</fullName>
    </recommendedName>
</protein>
<keyword evidence="3 11" id="KW-0812">Transmembrane</keyword>
<comment type="similarity">
    <text evidence="2">Belongs to the CD36 family.</text>
</comment>
<name>A0A2A2LHC6_9BILA</name>
<feature type="region of interest" description="Disordered" evidence="10">
    <location>
        <begin position="948"/>
        <end position="968"/>
    </location>
</feature>
<feature type="transmembrane region" description="Helical" evidence="11">
    <location>
        <begin position="442"/>
        <end position="469"/>
    </location>
</feature>
<evidence type="ECO:0000256" key="1">
    <source>
        <dbReference type="ARBA" id="ARBA00004370"/>
    </source>
</evidence>
<dbReference type="FunFam" id="3.30.200.20:FF:000227">
    <property type="entry name" value="Cyclin-dependent kinase 9"/>
    <property type="match status" value="1"/>
</dbReference>
<feature type="binding site" evidence="9">
    <location>
        <position position="170"/>
    </location>
    <ligand>
        <name>ATP</name>
        <dbReference type="ChEBI" id="CHEBI:30616"/>
    </ligand>
</feature>
<proteinExistence type="inferred from homology"/>
<dbReference type="PROSITE" id="PS50011">
    <property type="entry name" value="PROTEIN_KINASE_DOM"/>
    <property type="match status" value="1"/>
</dbReference>
<evidence type="ECO:0000313" key="14">
    <source>
        <dbReference type="Proteomes" id="UP000218231"/>
    </source>
</evidence>
<evidence type="ECO:0000256" key="7">
    <source>
        <dbReference type="ARBA" id="ARBA00023136"/>
    </source>
</evidence>
<dbReference type="AlphaFoldDB" id="A0A2A2LHC6"/>
<sequence>MSEKDRSGAPSQAQFNQPSNKHRTHHRYGASPYKQLKITAGFPRPKIDFKSDIFRDPNSQHHGNHQQQGTSSTSASSTGGPPAKLIKTEDGSAQQIRWSGNNQFPPDAETKTKMDNCRVTRQLQEYMDNFKAPYINDVQNYERLQKIGQGTFGEVFKARCKRTGKMVALKKILMENEKEGFPITALREVKMLQQLKHENITELIEVCCSKATQYNRDRSTFYLVFAFCEHDLAGLLSNNKVRLSLVHIKTLMKHMFGGLYKIHKSKILHRDMKAANVLLSRDGGDSEPRQLELISQLCGSINKEVWPEVEKMPYYNRVELKQGYPRVLLQKVGNLIKDTHALALLDKLLSIDPGKRPVAEDALDDIFFFTDPLPTPNIRDLMDKLTGTSYFEFTAARGAHANRQPQRPQHSSVQSNANNRHANPYSSAPLEPGIMALNKRGILATCLLGVAAVLFLIGILAIIVVPIIINRQVLDQTYVGFVKDGNRSEYTDTTKKWINPPYKMNMYIWLYNVTNAQQVIRGVEKPKLKQIGPFAFVEKQYKTEITFIKNDTAVLYRNNKTYFFSQDLSCKGCLLDMKITVPNVLFQKLIDFVKGAGWIAKEIVEVAISTTGEMPFVTAPIRGILFDGYSDELINTLCSKPLISKFCGTLIPRKIGFFYGQNNTNDGVYEVNTGLTDPYLIGKMITYNNRTTAKDGAWDVPRAGNVNGSDGQMFPPGLNDHERLTIFAGQICRSIQLEFYKPFETDGVPGYRYLIPADLYNYSIPQNQDYCHKNSTPQYFTDSKVQIPGCLPNGLLDASKCLPGEPRVYISQAHFYSSPREVWSAVEGLDEPNAEYDQTFVDLEPTTGVPIQAKRVMQINVGMINTTLTEVAKMKNAIVPVLWMNETAYFDQETRDQLANQLVAIRKWTRTGVMVCFAFAIALVLIVIGMYIYYAKKSAGSEDTEPILGQEYAPIDTTDEVPDRHQET</sequence>
<dbReference type="Proteomes" id="UP000218231">
    <property type="component" value="Unassembled WGS sequence"/>
</dbReference>
<keyword evidence="7 11" id="KW-0472">Membrane</keyword>
<feature type="compositionally biased region" description="Low complexity" evidence="10">
    <location>
        <begin position="65"/>
        <end position="80"/>
    </location>
</feature>
<dbReference type="PRINTS" id="PR01609">
    <property type="entry name" value="CD36FAMILY"/>
</dbReference>
<comment type="subcellular location">
    <subcellularLocation>
        <location evidence="1">Membrane</location>
    </subcellularLocation>
</comment>
<dbReference type="PROSITE" id="PS00108">
    <property type="entry name" value="PROTEIN_KINASE_ST"/>
    <property type="match status" value="1"/>
</dbReference>
<dbReference type="GO" id="GO:0005044">
    <property type="term" value="F:scavenger receptor activity"/>
    <property type="evidence" value="ECO:0007669"/>
    <property type="project" value="TreeGrafter"/>
</dbReference>
<feature type="compositionally biased region" description="Polar residues" evidence="10">
    <location>
        <begin position="9"/>
        <end position="19"/>
    </location>
</feature>
<dbReference type="PROSITE" id="PS00107">
    <property type="entry name" value="PROTEIN_KINASE_ATP"/>
    <property type="match status" value="1"/>
</dbReference>
<feature type="region of interest" description="Disordered" evidence="10">
    <location>
        <begin position="1"/>
        <end position="111"/>
    </location>
</feature>
<evidence type="ECO:0000256" key="3">
    <source>
        <dbReference type="ARBA" id="ARBA00022692"/>
    </source>
</evidence>
<evidence type="ECO:0000256" key="2">
    <source>
        <dbReference type="ARBA" id="ARBA00010532"/>
    </source>
</evidence>
<evidence type="ECO:0000256" key="5">
    <source>
        <dbReference type="ARBA" id="ARBA00022840"/>
    </source>
</evidence>
<dbReference type="PANTHER" id="PTHR11923:SF51">
    <property type="entry name" value="LYSOSOME MEMBRANE PROTEIN 2"/>
    <property type="match status" value="1"/>
</dbReference>
<evidence type="ECO:0000256" key="4">
    <source>
        <dbReference type="ARBA" id="ARBA00022741"/>
    </source>
</evidence>
<dbReference type="Gene3D" id="1.10.510.10">
    <property type="entry name" value="Transferase(Phosphotransferase) domain 1"/>
    <property type="match status" value="2"/>
</dbReference>
<gene>
    <name evidence="13" type="ORF">WR25_24960</name>
</gene>
<dbReference type="OrthoDB" id="18585at2759"/>
<evidence type="ECO:0000256" key="8">
    <source>
        <dbReference type="ARBA" id="ARBA00023180"/>
    </source>
</evidence>
<dbReference type="GO" id="GO:0004672">
    <property type="term" value="F:protein kinase activity"/>
    <property type="evidence" value="ECO:0007669"/>
    <property type="project" value="InterPro"/>
</dbReference>
<dbReference type="EMBL" id="LIAE01006757">
    <property type="protein sequence ID" value="PAV85574.1"/>
    <property type="molecule type" value="Genomic_DNA"/>
</dbReference>
<feature type="transmembrane region" description="Helical" evidence="11">
    <location>
        <begin position="912"/>
        <end position="934"/>
    </location>
</feature>
<dbReference type="InterPro" id="IPR000719">
    <property type="entry name" value="Prot_kinase_dom"/>
</dbReference>
<evidence type="ECO:0000313" key="13">
    <source>
        <dbReference type="EMBL" id="PAV85574.1"/>
    </source>
</evidence>
<dbReference type="GO" id="GO:0005737">
    <property type="term" value="C:cytoplasm"/>
    <property type="evidence" value="ECO:0007669"/>
    <property type="project" value="TreeGrafter"/>
</dbReference>
<dbReference type="Pfam" id="PF00069">
    <property type="entry name" value="Pkinase"/>
    <property type="match status" value="1"/>
</dbReference>
<dbReference type="Pfam" id="PF01130">
    <property type="entry name" value="CD36"/>
    <property type="match status" value="1"/>
</dbReference>
<dbReference type="InterPro" id="IPR011009">
    <property type="entry name" value="Kinase-like_dom_sf"/>
</dbReference>
<keyword evidence="8" id="KW-0325">Glycoprotein</keyword>
<evidence type="ECO:0000256" key="11">
    <source>
        <dbReference type="SAM" id="Phobius"/>
    </source>
</evidence>
<keyword evidence="6 11" id="KW-1133">Transmembrane helix</keyword>
<keyword evidence="4 9" id="KW-0547">Nucleotide-binding</keyword>
<evidence type="ECO:0000256" key="10">
    <source>
        <dbReference type="SAM" id="MobiDB-lite"/>
    </source>
</evidence>
<feature type="compositionally biased region" description="Polar residues" evidence="10">
    <location>
        <begin position="91"/>
        <end position="104"/>
    </location>
</feature>
<keyword evidence="14" id="KW-1185">Reference proteome</keyword>
<feature type="region of interest" description="Disordered" evidence="10">
    <location>
        <begin position="400"/>
        <end position="424"/>
    </location>
</feature>
<dbReference type="SMART" id="SM00220">
    <property type="entry name" value="S_TKc"/>
    <property type="match status" value="1"/>
</dbReference>
<feature type="compositionally biased region" description="Basic and acidic residues" evidence="10">
    <location>
        <begin position="45"/>
        <end position="59"/>
    </location>
</feature>
<keyword evidence="5 9" id="KW-0067">ATP-binding</keyword>
<dbReference type="InterPro" id="IPR002159">
    <property type="entry name" value="CD36_fam"/>
</dbReference>
<dbReference type="InterPro" id="IPR017441">
    <property type="entry name" value="Protein_kinase_ATP_BS"/>
</dbReference>
<dbReference type="GO" id="GO:0016020">
    <property type="term" value="C:membrane"/>
    <property type="evidence" value="ECO:0007669"/>
    <property type="project" value="UniProtKB-SubCell"/>
</dbReference>
<dbReference type="STRING" id="2018661.A0A2A2LHC6"/>
<reference evidence="13 14" key="1">
    <citation type="journal article" date="2017" name="Curr. Biol.">
        <title>Genome architecture and evolution of a unichromosomal asexual nematode.</title>
        <authorList>
            <person name="Fradin H."/>
            <person name="Zegar C."/>
            <person name="Gutwein M."/>
            <person name="Lucas J."/>
            <person name="Kovtun M."/>
            <person name="Corcoran D."/>
            <person name="Baugh L.R."/>
            <person name="Kiontke K."/>
            <person name="Gunsalus K."/>
            <person name="Fitch D.H."/>
            <person name="Piano F."/>
        </authorList>
    </citation>
    <scope>NUCLEOTIDE SEQUENCE [LARGE SCALE GENOMIC DNA]</scope>
    <source>
        <strain evidence="13">PF1309</strain>
    </source>
</reference>
<feature type="domain" description="Protein kinase" evidence="12">
    <location>
        <begin position="141"/>
        <end position="413"/>
    </location>
</feature>